<protein>
    <submittedName>
        <fullName evidence="1">Uncharacterized protein</fullName>
    </submittedName>
</protein>
<evidence type="ECO:0000313" key="2">
    <source>
        <dbReference type="Proteomes" id="UP000197535"/>
    </source>
</evidence>
<keyword evidence="2" id="KW-1185">Reference proteome</keyword>
<dbReference type="RefSeq" id="WP_088707932.1">
    <property type="nucleotide sequence ID" value="NZ_LSTO01000001.1"/>
</dbReference>
<sequence length="69" mass="7990">MQKFDFAIHTRSGQRVDSIVIAGRDREDAERKLFQMYRNCTVITCTIKQPEEKARQAASMEDLLTLISK</sequence>
<name>A0A254TFY4_9BURK</name>
<reference evidence="1 2" key="1">
    <citation type="submission" date="2016-02" db="EMBL/GenBank/DDBJ databases">
        <authorList>
            <person name="Wen L."/>
            <person name="He K."/>
            <person name="Yang H."/>
        </authorList>
    </citation>
    <scope>NUCLEOTIDE SEQUENCE [LARGE SCALE GENOMIC DNA]</scope>
    <source>
        <strain evidence="1 2">TSA40</strain>
    </source>
</reference>
<dbReference type="AlphaFoldDB" id="A0A254TFY4"/>
<dbReference type="EMBL" id="LSTO01000001">
    <property type="protein sequence ID" value="OWW21077.1"/>
    <property type="molecule type" value="Genomic_DNA"/>
</dbReference>
<evidence type="ECO:0000313" key="1">
    <source>
        <dbReference type="EMBL" id="OWW21077.1"/>
    </source>
</evidence>
<accession>A0A254TFY4</accession>
<organism evidence="1 2">
    <name type="scientific">Noviherbaspirillum denitrificans</name>
    <dbReference type="NCBI Taxonomy" id="1968433"/>
    <lineage>
        <taxon>Bacteria</taxon>
        <taxon>Pseudomonadati</taxon>
        <taxon>Pseudomonadota</taxon>
        <taxon>Betaproteobacteria</taxon>
        <taxon>Burkholderiales</taxon>
        <taxon>Oxalobacteraceae</taxon>
        <taxon>Noviherbaspirillum</taxon>
    </lineage>
</organism>
<gene>
    <name evidence="1" type="ORF">AYR66_17940</name>
</gene>
<dbReference type="Proteomes" id="UP000197535">
    <property type="component" value="Unassembled WGS sequence"/>
</dbReference>
<comment type="caution">
    <text evidence="1">The sequence shown here is derived from an EMBL/GenBank/DDBJ whole genome shotgun (WGS) entry which is preliminary data.</text>
</comment>
<proteinExistence type="predicted"/>
<dbReference type="OrthoDB" id="8778935at2"/>